<sequence length="111" mass="13037">WLRDQLFIKRFHVRVFKWFMNFSANYESPILPMWIGFLLFPVQFFSHSCILISIVEDIGNPLKVDSATTNLMRPSMARVCFEANLTKQLPKRVWIRTGDNICFPIVELGLD</sequence>
<evidence type="ECO:0000313" key="1">
    <source>
        <dbReference type="EMBL" id="GAV61789.1"/>
    </source>
</evidence>
<dbReference type="PANTHER" id="PTHR31286:SF180">
    <property type="entry name" value="OS10G0362600 PROTEIN"/>
    <property type="match status" value="1"/>
</dbReference>
<protein>
    <submittedName>
        <fullName evidence="1">Uncharacterized protein</fullName>
    </submittedName>
</protein>
<proteinExistence type="predicted"/>
<organism evidence="1 2">
    <name type="scientific">Cephalotus follicularis</name>
    <name type="common">Albany pitcher plant</name>
    <dbReference type="NCBI Taxonomy" id="3775"/>
    <lineage>
        <taxon>Eukaryota</taxon>
        <taxon>Viridiplantae</taxon>
        <taxon>Streptophyta</taxon>
        <taxon>Embryophyta</taxon>
        <taxon>Tracheophyta</taxon>
        <taxon>Spermatophyta</taxon>
        <taxon>Magnoliopsida</taxon>
        <taxon>eudicotyledons</taxon>
        <taxon>Gunneridae</taxon>
        <taxon>Pentapetalae</taxon>
        <taxon>rosids</taxon>
        <taxon>fabids</taxon>
        <taxon>Oxalidales</taxon>
        <taxon>Cephalotaceae</taxon>
        <taxon>Cephalotus</taxon>
    </lineage>
</organism>
<reference evidence="2" key="1">
    <citation type="submission" date="2016-04" db="EMBL/GenBank/DDBJ databases">
        <title>Cephalotus genome sequencing.</title>
        <authorList>
            <person name="Fukushima K."/>
            <person name="Hasebe M."/>
            <person name="Fang X."/>
        </authorList>
    </citation>
    <scope>NUCLEOTIDE SEQUENCE [LARGE SCALE GENOMIC DNA]</scope>
    <source>
        <strain evidence="2">cv. St1</strain>
    </source>
</reference>
<dbReference type="AlphaFoldDB" id="A0A1Q3B1F0"/>
<dbReference type="PANTHER" id="PTHR31286">
    <property type="entry name" value="GLYCINE-RICH CELL WALL STRUCTURAL PROTEIN 1.8-LIKE"/>
    <property type="match status" value="1"/>
</dbReference>
<dbReference type="OrthoDB" id="1002340at2759"/>
<keyword evidence="2" id="KW-1185">Reference proteome</keyword>
<accession>A0A1Q3B1F0</accession>
<gene>
    <name evidence="1" type="ORF">CFOL_v3_05315</name>
</gene>
<dbReference type="EMBL" id="BDDD01000225">
    <property type="protein sequence ID" value="GAV61789.1"/>
    <property type="molecule type" value="Genomic_DNA"/>
</dbReference>
<comment type="caution">
    <text evidence="1">The sequence shown here is derived from an EMBL/GenBank/DDBJ whole genome shotgun (WGS) entry which is preliminary data.</text>
</comment>
<name>A0A1Q3B1F0_CEPFO</name>
<evidence type="ECO:0000313" key="2">
    <source>
        <dbReference type="Proteomes" id="UP000187406"/>
    </source>
</evidence>
<feature type="non-terminal residue" evidence="1">
    <location>
        <position position="1"/>
    </location>
</feature>
<dbReference type="Proteomes" id="UP000187406">
    <property type="component" value="Unassembled WGS sequence"/>
</dbReference>
<dbReference type="InterPro" id="IPR040256">
    <property type="entry name" value="At4g02000-like"/>
</dbReference>
<dbReference type="InParanoid" id="A0A1Q3B1F0"/>